<dbReference type="AlphaFoldDB" id="A0A804IU03"/>
<name>A0A804IU03_MUSAM</name>
<dbReference type="Proteomes" id="UP000012960">
    <property type="component" value="Unplaced"/>
</dbReference>
<accession>A0A804IU03</accession>
<dbReference type="Gramene" id="Ma04_t26090.1">
    <property type="protein sequence ID" value="Ma04_p26090.1"/>
    <property type="gene ID" value="Ma04_g26090"/>
</dbReference>
<dbReference type="EnsemblPlants" id="Ma04_t26090.1">
    <property type="protein sequence ID" value="Ma04_p26090.1"/>
    <property type="gene ID" value="Ma04_g26090"/>
</dbReference>
<evidence type="ECO:0000313" key="1">
    <source>
        <dbReference type="EnsemblPlants" id="Ma04_p26090.1"/>
    </source>
</evidence>
<reference evidence="1" key="1">
    <citation type="submission" date="2021-05" db="UniProtKB">
        <authorList>
            <consortium name="EnsemblPlants"/>
        </authorList>
    </citation>
    <scope>IDENTIFICATION</scope>
    <source>
        <strain evidence="1">subsp. malaccensis</strain>
    </source>
</reference>
<evidence type="ECO:0000313" key="2">
    <source>
        <dbReference type="Proteomes" id="UP000012960"/>
    </source>
</evidence>
<organism evidence="1 2">
    <name type="scientific">Musa acuminata subsp. malaccensis</name>
    <name type="common">Wild banana</name>
    <name type="synonym">Musa malaccensis</name>
    <dbReference type="NCBI Taxonomy" id="214687"/>
    <lineage>
        <taxon>Eukaryota</taxon>
        <taxon>Viridiplantae</taxon>
        <taxon>Streptophyta</taxon>
        <taxon>Embryophyta</taxon>
        <taxon>Tracheophyta</taxon>
        <taxon>Spermatophyta</taxon>
        <taxon>Magnoliopsida</taxon>
        <taxon>Liliopsida</taxon>
        <taxon>Zingiberales</taxon>
        <taxon>Musaceae</taxon>
        <taxon>Musa</taxon>
    </lineage>
</organism>
<proteinExistence type="predicted"/>
<protein>
    <submittedName>
        <fullName evidence="1">Uncharacterized protein</fullName>
    </submittedName>
</protein>
<keyword evidence="2" id="KW-1185">Reference proteome</keyword>
<sequence>MEVQRLLEQVEVQKHLQIREVHRFLASKGI</sequence>
<dbReference type="InParanoid" id="A0A804IU03"/>